<keyword evidence="1" id="KW-0812">Transmembrane</keyword>
<gene>
    <name evidence="2" type="ORF">BHF68_03995</name>
</gene>
<feature type="transmembrane region" description="Helical" evidence="1">
    <location>
        <begin position="27"/>
        <end position="50"/>
    </location>
</feature>
<keyword evidence="1" id="KW-1133">Transmembrane helix</keyword>
<feature type="transmembrane region" description="Helical" evidence="1">
    <location>
        <begin position="62"/>
        <end position="82"/>
    </location>
</feature>
<dbReference type="EMBL" id="MIJE01000011">
    <property type="protein sequence ID" value="OEF97378.1"/>
    <property type="molecule type" value="Genomic_DNA"/>
</dbReference>
<protein>
    <submittedName>
        <fullName evidence="2">Uncharacterized protein</fullName>
    </submittedName>
</protein>
<keyword evidence="3" id="KW-1185">Reference proteome</keyword>
<evidence type="ECO:0000313" key="3">
    <source>
        <dbReference type="Proteomes" id="UP000094296"/>
    </source>
</evidence>
<dbReference type="STRING" id="766136.BHF68_03995"/>
<dbReference type="AlphaFoldDB" id="A0A1E5G2U2"/>
<evidence type="ECO:0000256" key="1">
    <source>
        <dbReference type="SAM" id="Phobius"/>
    </source>
</evidence>
<keyword evidence="1" id="KW-0472">Membrane</keyword>
<dbReference type="OrthoDB" id="2084522at2"/>
<name>A0A1E5G2U2_9FIRM</name>
<sequence>MQCKDKQCKEILPIEWKMEVPIFKNRLILKQLVLAVGLPFIIVFAALLVLAWKTNNFQDAKYAFGIIGLAFFLAVVLILVAYRDKYSVKFRIDRKGVYSLTQDKQAKTNRKMQGLLAFLGIINLNPTAVGIAVLAQTREKTYIPWRRIRSIRYYPKQHTIIIRGGWTESVALFCQKDSYARIKELLVENSSWLTKNSNTCQ</sequence>
<reference evidence="2 3" key="1">
    <citation type="submission" date="2016-09" db="EMBL/GenBank/DDBJ databases">
        <title>Draft genome sequence for the type strain of Desulfuribacillus alkaliarsenatis AHT28, an obligately anaerobic, sulfidogenic bacterium isolated from Russian soda lake sediments.</title>
        <authorList>
            <person name="Abin C.A."/>
            <person name="Hollibaugh J.T."/>
        </authorList>
    </citation>
    <scope>NUCLEOTIDE SEQUENCE [LARGE SCALE GENOMIC DNA]</scope>
    <source>
        <strain evidence="2 3">AHT28</strain>
    </source>
</reference>
<dbReference type="Proteomes" id="UP000094296">
    <property type="component" value="Unassembled WGS sequence"/>
</dbReference>
<dbReference type="RefSeq" id="WP_069642776.1">
    <property type="nucleotide sequence ID" value="NZ_MIJE01000011.1"/>
</dbReference>
<comment type="caution">
    <text evidence="2">The sequence shown here is derived from an EMBL/GenBank/DDBJ whole genome shotgun (WGS) entry which is preliminary data.</text>
</comment>
<organism evidence="2 3">
    <name type="scientific">Desulfuribacillus alkaliarsenatis</name>
    <dbReference type="NCBI Taxonomy" id="766136"/>
    <lineage>
        <taxon>Bacteria</taxon>
        <taxon>Bacillati</taxon>
        <taxon>Bacillota</taxon>
        <taxon>Desulfuribacillia</taxon>
        <taxon>Desulfuribacillales</taxon>
        <taxon>Desulfuribacillaceae</taxon>
        <taxon>Desulfuribacillus</taxon>
    </lineage>
</organism>
<proteinExistence type="predicted"/>
<accession>A0A1E5G2U2</accession>
<feature type="transmembrane region" description="Helical" evidence="1">
    <location>
        <begin position="114"/>
        <end position="135"/>
    </location>
</feature>
<evidence type="ECO:0000313" key="2">
    <source>
        <dbReference type="EMBL" id="OEF97378.1"/>
    </source>
</evidence>